<evidence type="ECO:0000313" key="2">
    <source>
        <dbReference type="EnsemblMetazoa" id="ADIR014112-PA"/>
    </source>
</evidence>
<dbReference type="EnsemblMetazoa" id="ADIR014112-RA">
    <property type="protein sequence ID" value="ADIR014112-PA"/>
    <property type="gene ID" value="ADIR014112"/>
</dbReference>
<sequence length="20" mass="1920">MAGRVRATTSPTTPAASASS</sequence>
<name>A0A182NW26_9DIPT</name>
<evidence type="ECO:0000256" key="1">
    <source>
        <dbReference type="SAM" id="MobiDB-lite"/>
    </source>
</evidence>
<feature type="region of interest" description="Disordered" evidence="1">
    <location>
        <begin position="1"/>
        <end position="20"/>
    </location>
</feature>
<accession>A0A182NW26</accession>
<reference evidence="3" key="1">
    <citation type="submission" date="2013-03" db="EMBL/GenBank/DDBJ databases">
        <title>The Genome Sequence of Anopheles dirus WRAIR2.</title>
        <authorList>
            <consortium name="The Broad Institute Genomics Platform"/>
            <person name="Neafsey D.E."/>
            <person name="Walton C."/>
            <person name="Walker B."/>
            <person name="Young S.K."/>
            <person name="Zeng Q."/>
            <person name="Gargeya S."/>
            <person name="Fitzgerald M."/>
            <person name="Haas B."/>
            <person name="Abouelleil A."/>
            <person name="Allen A.W."/>
            <person name="Alvarado L."/>
            <person name="Arachchi H.M."/>
            <person name="Berlin A.M."/>
            <person name="Chapman S.B."/>
            <person name="Gainer-Dewar J."/>
            <person name="Goldberg J."/>
            <person name="Griggs A."/>
            <person name="Gujja S."/>
            <person name="Hansen M."/>
            <person name="Howarth C."/>
            <person name="Imamovic A."/>
            <person name="Ireland A."/>
            <person name="Larimer J."/>
            <person name="McCowan C."/>
            <person name="Murphy C."/>
            <person name="Pearson M."/>
            <person name="Poon T.W."/>
            <person name="Priest M."/>
            <person name="Roberts A."/>
            <person name="Saif S."/>
            <person name="Shea T."/>
            <person name="Sisk P."/>
            <person name="Sykes S."/>
            <person name="Wortman J."/>
            <person name="Nusbaum C."/>
            <person name="Birren B."/>
        </authorList>
    </citation>
    <scope>NUCLEOTIDE SEQUENCE [LARGE SCALE GENOMIC DNA]</scope>
    <source>
        <strain evidence="3">WRAIR2</strain>
    </source>
</reference>
<dbReference type="Proteomes" id="UP000075884">
    <property type="component" value="Unassembled WGS sequence"/>
</dbReference>
<keyword evidence="3" id="KW-1185">Reference proteome</keyword>
<dbReference type="VEuPathDB" id="VectorBase:ADIR014112"/>
<protein>
    <submittedName>
        <fullName evidence="2">Uncharacterized protein</fullName>
    </submittedName>
</protein>
<organism evidence="2 3">
    <name type="scientific">Anopheles dirus</name>
    <dbReference type="NCBI Taxonomy" id="7168"/>
    <lineage>
        <taxon>Eukaryota</taxon>
        <taxon>Metazoa</taxon>
        <taxon>Ecdysozoa</taxon>
        <taxon>Arthropoda</taxon>
        <taxon>Hexapoda</taxon>
        <taxon>Insecta</taxon>
        <taxon>Pterygota</taxon>
        <taxon>Neoptera</taxon>
        <taxon>Endopterygota</taxon>
        <taxon>Diptera</taxon>
        <taxon>Nematocera</taxon>
        <taxon>Culicoidea</taxon>
        <taxon>Culicidae</taxon>
        <taxon>Anophelinae</taxon>
        <taxon>Anopheles</taxon>
    </lineage>
</organism>
<dbReference type="AlphaFoldDB" id="A0A182NW26"/>
<evidence type="ECO:0000313" key="3">
    <source>
        <dbReference type="Proteomes" id="UP000075884"/>
    </source>
</evidence>
<feature type="compositionally biased region" description="Low complexity" evidence="1">
    <location>
        <begin position="7"/>
        <end position="20"/>
    </location>
</feature>
<reference evidence="2" key="2">
    <citation type="submission" date="2020-05" db="UniProtKB">
        <authorList>
            <consortium name="EnsemblMetazoa"/>
        </authorList>
    </citation>
    <scope>IDENTIFICATION</scope>
    <source>
        <strain evidence="2">WRAIR2</strain>
    </source>
</reference>
<proteinExistence type="predicted"/>